<dbReference type="FunFam" id="1.25.40.10:FF:000285">
    <property type="entry name" value="Pentatricopeptide repeat-containing protein, chloroplastic"/>
    <property type="match status" value="1"/>
</dbReference>
<feature type="transmembrane region" description="Helical" evidence="3">
    <location>
        <begin position="54"/>
        <end position="73"/>
    </location>
</feature>
<name>A0AAV8TXD7_9ROSI</name>
<keyword evidence="3" id="KW-1133">Transmembrane helix</keyword>
<comment type="caution">
    <text evidence="4">The sequence shown here is derived from an EMBL/GenBank/DDBJ whole genome shotgun (WGS) entry which is preliminary data.</text>
</comment>
<accession>A0AAV8TXD7</accession>
<keyword evidence="3" id="KW-0812">Transmembrane</keyword>
<dbReference type="FunFam" id="1.25.40.10:FF:000348">
    <property type="entry name" value="Pentatricopeptide repeat-containing protein chloroplastic"/>
    <property type="match status" value="1"/>
</dbReference>
<feature type="repeat" description="PPR" evidence="2">
    <location>
        <begin position="121"/>
        <end position="155"/>
    </location>
</feature>
<dbReference type="GO" id="GO:0009451">
    <property type="term" value="P:RNA modification"/>
    <property type="evidence" value="ECO:0007669"/>
    <property type="project" value="InterPro"/>
</dbReference>
<keyword evidence="1" id="KW-0677">Repeat</keyword>
<feature type="repeat" description="PPR" evidence="2">
    <location>
        <begin position="247"/>
        <end position="281"/>
    </location>
</feature>
<dbReference type="InterPro" id="IPR046848">
    <property type="entry name" value="E_motif"/>
</dbReference>
<dbReference type="PANTHER" id="PTHR47926">
    <property type="entry name" value="PENTATRICOPEPTIDE REPEAT-CONTAINING PROTEIN"/>
    <property type="match status" value="1"/>
</dbReference>
<protein>
    <recommendedName>
        <fullName evidence="6">Pentatricopeptide repeat-containing protein</fullName>
    </recommendedName>
</protein>
<organism evidence="4 5">
    <name type="scientific">Erythroxylum novogranatense</name>
    <dbReference type="NCBI Taxonomy" id="1862640"/>
    <lineage>
        <taxon>Eukaryota</taxon>
        <taxon>Viridiplantae</taxon>
        <taxon>Streptophyta</taxon>
        <taxon>Embryophyta</taxon>
        <taxon>Tracheophyta</taxon>
        <taxon>Spermatophyta</taxon>
        <taxon>Magnoliopsida</taxon>
        <taxon>eudicotyledons</taxon>
        <taxon>Gunneridae</taxon>
        <taxon>Pentapetalae</taxon>
        <taxon>rosids</taxon>
        <taxon>fabids</taxon>
        <taxon>Malpighiales</taxon>
        <taxon>Erythroxylaceae</taxon>
        <taxon>Erythroxylum</taxon>
    </lineage>
</organism>
<dbReference type="PANTHER" id="PTHR47926:SF484">
    <property type="entry name" value="PENTATRICOPEPTIDE REPEAT-CONTAINING PROTEIN"/>
    <property type="match status" value="1"/>
</dbReference>
<dbReference type="InterPro" id="IPR002885">
    <property type="entry name" value="PPR_rpt"/>
</dbReference>
<dbReference type="AlphaFoldDB" id="A0AAV8TXD7"/>
<evidence type="ECO:0000256" key="2">
    <source>
        <dbReference type="PROSITE-ProRule" id="PRU00708"/>
    </source>
</evidence>
<feature type="repeat" description="PPR" evidence="2">
    <location>
        <begin position="185"/>
        <end position="219"/>
    </location>
</feature>
<dbReference type="NCBIfam" id="TIGR00756">
    <property type="entry name" value="PPR"/>
    <property type="match status" value="6"/>
</dbReference>
<evidence type="ECO:0000313" key="5">
    <source>
        <dbReference type="Proteomes" id="UP001159364"/>
    </source>
</evidence>
<dbReference type="SUPFAM" id="SSF48452">
    <property type="entry name" value="TPR-like"/>
    <property type="match status" value="1"/>
</dbReference>
<evidence type="ECO:0000256" key="3">
    <source>
        <dbReference type="SAM" id="Phobius"/>
    </source>
</evidence>
<dbReference type="Gene3D" id="1.25.40.10">
    <property type="entry name" value="Tetratricopeptide repeat domain"/>
    <property type="match status" value="4"/>
</dbReference>
<keyword evidence="5" id="KW-1185">Reference proteome</keyword>
<gene>
    <name evidence="4" type="ORF">K2173_026817</name>
</gene>
<sequence length="540" mass="60007">MQKRVMEINRAAQITLKTSPDQRGWFGFVREHLSQGSPGEALVAYKQIRQKRPCILGLIPLILKACAAVPILAFGKSLHAEAIKIGANLDVLIGTSLIAMYAKCGDAFESRRVFDNMPEKNVVSWNAMIGGYFGNGDAKSALRLFQKMPTKTAVTWNEMISGFAKCGDLVTARNMFNQVPSELKNVVTWTVMVDGYASKGEMAAARSLFKEMPERNFFVWSSMISGYCKIGAVREARVIFDRIPVRNLVNWNALICGYVQNGFCEEGLEAFRNMQAEGFQPDEVTVVSVLSACAQLGLLDFGTYIHQLIYNKRMKMNQFVTNALVDMYAKCGDLKNARLIFEIIPNKNISCWNTIISGLAVHGQCEEALKFFRRMEESNVKPDEITFLSVLSACAHGGFANEGLETLFKMAKYGLTASIKHYGCVVDLLGRAGRLQDAYNLTKQMPIRPNDAVWGALLGACRIHMDRGDLVERVREEVSAADLSCYPHYVLLSNIYAAANSWVKAESMRMVMVTKGLQKIPGRSSIMLADTGKLCLPRTV</sequence>
<dbReference type="Proteomes" id="UP001159364">
    <property type="component" value="Linkage Group LG02"/>
</dbReference>
<feature type="repeat" description="PPR" evidence="2">
    <location>
        <begin position="348"/>
        <end position="382"/>
    </location>
</feature>
<keyword evidence="3" id="KW-0472">Membrane</keyword>
<evidence type="ECO:0008006" key="6">
    <source>
        <dbReference type="Google" id="ProtNLM"/>
    </source>
</evidence>
<dbReference type="InterPro" id="IPR046960">
    <property type="entry name" value="PPR_At4g14850-like_plant"/>
</dbReference>
<dbReference type="GO" id="GO:0003723">
    <property type="term" value="F:RNA binding"/>
    <property type="evidence" value="ECO:0007669"/>
    <property type="project" value="InterPro"/>
</dbReference>
<dbReference type="EMBL" id="JAIWQS010000002">
    <property type="protein sequence ID" value="KAJ8771640.1"/>
    <property type="molecule type" value="Genomic_DNA"/>
</dbReference>
<evidence type="ECO:0000256" key="1">
    <source>
        <dbReference type="ARBA" id="ARBA00022737"/>
    </source>
</evidence>
<dbReference type="Pfam" id="PF01535">
    <property type="entry name" value="PPR"/>
    <property type="match status" value="5"/>
</dbReference>
<dbReference type="PROSITE" id="PS51375">
    <property type="entry name" value="PPR"/>
    <property type="match status" value="4"/>
</dbReference>
<dbReference type="Pfam" id="PF20431">
    <property type="entry name" value="E_motif"/>
    <property type="match status" value="1"/>
</dbReference>
<dbReference type="InterPro" id="IPR011990">
    <property type="entry name" value="TPR-like_helical_dom_sf"/>
</dbReference>
<evidence type="ECO:0000313" key="4">
    <source>
        <dbReference type="EMBL" id="KAJ8771640.1"/>
    </source>
</evidence>
<reference evidence="4 5" key="1">
    <citation type="submission" date="2021-09" db="EMBL/GenBank/DDBJ databases">
        <title>Genomic insights and catalytic innovation underlie evolution of tropane alkaloids biosynthesis.</title>
        <authorList>
            <person name="Wang Y.-J."/>
            <person name="Tian T."/>
            <person name="Huang J.-P."/>
            <person name="Huang S.-X."/>
        </authorList>
    </citation>
    <scope>NUCLEOTIDE SEQUENCE [LARGE SCALE GENOMIC DNA]</scope>
    <source>
        <strain evidence="4">KIB-2018</strain>
        <tissue evidence="4">Leaf</tissue>
    </source>
</reference>
<dbReference type="FunFam" id="1.25.40.10:FF:000345">
    <property type="entry name" value="Pentatricopeptide repeat-containing protein"/>
    <property type="match status" value="1"/>
</dbReference>
<proteinExistence type="predicted"/>
<dbReference type="Pfam" id="PF13041">
    <property type="entry name" value="PPR_2"/>
    <property type="match status" value="3"/>
</dbReference>